<evidence type="ECO:0000313" key="2">
    <source>
        <dbReference type="EMBL" id="GMI43939.1"/>
    </source>
</evidence>
<evidence type="ECO:0000256" key="1">
    <source>
        <dbReference type="ARBA" id="ARBA00008168"/>
    </source>
</evidence>
<reference evidence="3" key="1">
    <citation type="journal article" date="2023" name="Commun. Biol.">
        <title>Genome analysis of Parmales, the sister group of diatoms, reveals the evolutionary specialization of diatoms from phago-mixotrophs to photoautotrophs.</title>
        <authorList>
            <person name="Ban H."/>
            <person name="Sato S."/>
            <person name="Yoshikawa S."/>
            <person name="Yamada K."/>
            <person name="Nakamura Y."/>
            <person name="Ichinomiya M."/>
            <person name="Sato N."/>
            <person name="Blanc-Mathieu R."/>
            <person name="Endo H."/>
            <person name="Kuwata A."/>
            <person name="Ogata H."/>
        </authorList>
    </citation>
    <scope>NUCLEOTIDE SEQUENCE [LARGE SCALE GENOMIC DNA]</scope>
</reference>
<dbReference type="Proteomes" id="UP001165065">
    <property type="component" value="Unassembled WGS sequence"/>
</dbReference>
<dbReference type="InterPro" id="IPR005527">
    <property type="entry name" value="MinE"/>
</dbReference>
<proteinExistence type="inferred from homology"/>
<dbReference type="Gene3D" id="3.30.1070.10">
    <property type="entry name" value="Cell division topological specificity factor MinE"/>
    <property type="match status" value="1"/>
</dbReference>
<sequence>MSLLHRISSLFSQTSATSGISGSVAKERLSLIIASQRGSNMLQGVDMTRLQADVMEIVKRHISVAEGKPVNFNVKSNGGTNLFEIQVEMDEPSAHKPRMAKGGL</sequence>
<dbReference type="EMBL" id="BRYA01001464">
    <property type="protein sequence ID" value="GMI43939.1"/>
    <property type="molecule type" value="Genomic_DNA"/>
</dbReference>
<gene>
    <name evidence="2" type="ORF">TrCOL_g13386</name>
</gene>
<evidence type="ECO:0000313" key="3">
    <source>
        <dbReference type="Proteomes" id="UP001165065"/>
    </source>
</evidence>
<comment type="similarity">
    <text evidence="1">Belongs to the MinE family.</text>
</comment>
<organism evidence="2 3">
    <name type="scientific">Triparma columacea</name>
    <dbReference type="NCBI Taxonomy" id="722753"/>
    <lineage>
        <taxon>Eukaryota</taxon>
        <taxon>Sar</taxon>
        <taxon>Stramenopiles</taxon>
        <taxon>Ochrophyta</taxon>
        <taxon>Bolidophyceae</taxon>
        <taxon>Parmales</taxon>
        <taxon>Triparmaceae</taxon>
        <taxon>Triparma</taxon>
    </lineage>
</organism>
<dbReference type="InterPro" id="IPR036707">
    <property type="entry name" value="MinE_sf"/>
</dbReference>
<dbReference type="GO" id="GO:0051301">
    <property type="term" value="P:cell division"/>
    <property type="evidence" value="ECO:0007669"/>
    <property type="project" value="InterPro"/>
</dbReference>
<protein>
    <recommendedName>
        <fullName evidence="4">Mitochondrial MinE</fullName>
    </recommendedName>
</protein>
<name>A0A9W7GGP9_9STRA</name>
<evidence type="ECO:0008006" key="4">
    <source>
        <dbReference type="Google" id="ProtNLM"/>
    </source>
</evidence>
<accession>A0A9W7GGP9</accession>
<dbReference type="AlphaFoldDB" id="A0A9W7GGP9"/>
<dbReference type="OrthoDB" id="190532at2759"/>
<dbReference type="Pfam" id="PF03776">
    <property type="entry name" value="MinE"/>
    <property type="match status" value="1"/>
</dbReference>
<comment type="caution">
    <text evidence="2">The sequence shown here is derived from an EMBL/GenBank/DDBJ whole genome shotgun (WGS) entry which is preliminary data.</text>
</comment>
<keyword evidence="3" id="KW-1185">Reference proteome</keyword>